<feature type="region of interest" description="Disordered" evidence="1">
    <location>
        <begin position="32"/>
        <end position="58"/>
    </location>
</feature>
<keyword evidence="3" id="KW-1185">Reference proteome</keyword>
<dbReference type="Proteomes" id="UP000837857">
    <property type="component" value="Chromosome 27"/>
</dbReference>
<evidence type="ECO:0000313" key="2">
    <source>
        <dbReference type="EMBL" id="CAH2061096.1"/>
    </source>
</evidence>
<feature type="non-terminal residue" evidence="2">
    <location>
        <position position="84"/>
    </location>
</feature>
<organism evidence="2 3">
    <name type="scientific">Iphiclides podalirius</name>
    <name type="common">scarce swallowtail</name>
    <dbReference type="NCBI Taxonomy" id="110791"/>
    <lineage>
        <taxon>Eukaryota</taxon>
        <taxon>Metazoa</taxon>
        <taxon>Ecdysozoa</taxon>
        <taxon>Arthropoda</taxon>
        <taxon>Hexapoda</taxon>
        <taxon>Insecta</taxon>
        <taxon>Pterygota</taxon>
        <taxon>Neoptera</taxon>
        <taxon>Endopterygota</taxon>
        <taxon>Lepidoptera</taxon>
        <taxon>Glossata</taxon>
        <taxon>Ditrysia</taxon>
        <taxon>Papilionoidea</taxon>
        <taxon>Papilionidae</taxon>
        <taxon>Papilioninae</taxon>
        <taxon>Iphiclides</taxon>
    </lineage>
</organism>
<accession>A0ABN8IQ30</accession>
<sequence length="84" mass="8873">MQVHLASLDRPSLQRRPNLKIIALSSVIGPAQTRGGTRAAGPALSHSTLTPQSLIRNDASSGGLLTARAHICAETPIARPRDTR</sequence>
<reference evidence="2" key="1">
    <citation type="submission" date="2022-03" db="EMBL/GenBank/DDBJ databases">
        <authorList>
            <person name="Martin H S."/>
        </authorList>
    </citation>
    <scope>NUCLEOTIDE SEQUENCE</scope>
</reference>
<protein>
    <submittedName>
        <fullName evidence="2">Uncharacterized protein</fullName>
    </submittedName>
</protein>
<evidence type="ECO:0000256" key="1">
    <source>
        <dbReference type="SAM" id="MobiDB-lite"/>
    </source>
</evidence>
<dbReference type="EMBL" id="OW152839">
    <property type="protein sequence ID" value="CAH2061096.1"/>
    <property type="molecule type" value="Genomic_DNA"/>
</dbReference>
<name>A0ABN8IQ30_9NEOP</name>
<proteinExistence type="predicted"/>
<gene>
    <name evidence="2" type="ORF">IPOD504_LOCUS11302</name>
</gene>
<evidence type="ECO:0000313" key="3">
    <source>
        <dbReference type="Proteomes" id="UP000837857"/>
    </source>
</evidence>
<feature type="compositionally biased region" description="Polar residues" evidence="1">
    <location>
        <begin position="45"/>
        <end position="58"/>
    </location>
</feature>